<evidence type="ECO:0000313" key="2">
    <source>
        <dbReference type="EMBL" id="OGD88068.1"/>
    </source>
</evidence>
<evidence type="ECO:0008006" key="4">
    <source>
        <dbReference type="Google" id="ProtNLM"/>
    </source>
</evidence>
<accession>A0A1F5G883</accession>
<proteinExistence type="predicted"/>
<protein>
    <recommendedName>
        <fullName evidence="4">PsbP C-terminal domain-containing protein</fullName>
    </recommendedName>
</protein>
<evidence type="ECO:0000256" key="1">
    <source>
        <dbReference type="SAM" id="Phobius"/>
    </source>
</evidence>
<dbReference type="EMBL" id="MFAY01000050">
    <property type="protein sequence ID" value="OGD88068.1"/>
    <property type="molecule type" value="Genomic_DNA"/>
</dbReference>
<feature type="transmembrane region" description="Helical" evidence="1">
    <location>
        <begin position="12"/>
        <end position="32"/>
    </location>
</feature>
<keyword evidence="1" id="KW-0812">Transmembrane</keyword>
<organism evidence="2 3">
    <name type="scientific">Candidatus Curtissbacteria bacterium RIFCSPHIGHO2_01_FULL_40_12</name>
    <dbReference type="NCBI Taxonomy" id="1797710"/>
    <lineage>
        <taxon>Bacteria</taxon>
        <taxon>Candidatus Curtissiibacteriota</taxon>
    </lineage>
</organism>
<gene>
    <name evidence="2" type="ORF">A2693_02655</name>
</gene>
<name>A0A1F5G883_9BACT</name>
<evidence type="ECO:0000313" key="3">
    <source>
        <dbReference type="Proteomes" id="UP000178577"/>
    </source>
</evidence>
<dbReference type="Pfam" id="PF18933">
    <property type="entry name" value="PsbP_2"/>
    <property type="match status" value="1"/>
</dbReference>
<dbReference type="AlphaFoldDB" id="A0A1F5G883"/>
<dbReference type="Proteomes" id="UP000178577">
    <property type="component" value="Unassembled WGS sequence"/>
</dbReference>
<keyword evidence="1" id="KW-1133">Transmembrane helix</keyword>
<keyword evidence="1" id="KW-0472">Membrane</keyword>
<sequence length="203" mass="23232">MDRTAPKGNILILALVGAFFLALLSVGAVLYFKTTPNTTKIFPQTMKSTPVSNVDNLNLKNYTSKDLKISFQYPKDWYLDDRYLMILLTNYETNLNRDDTPVNNQVEILISNFKGCHDTIEENLMDPACGEGGPSVPKNKISSKEMHQTEGGTFYKYIIETPNKKFTYYLLEKAGRILQIEKHPDPSQFEKEFEEIVNSIKFL</sequence>
<reference evidence="2 3" key="1">
    <citation type="journal article" date="2016" name="Nat. Commun.">
        <title>Thousands of microbial genomes shed light on interconnected biogeochemical processes in an aquifer system.</title>
        <authorList>
            <person name="Anantharaman K."/>
            <person name="Brown C.T."/>
            <person name="Hug L.A."/>
            <person name="Sharon I."/>
            <person name="Castelle C.J."/>
            <person name="Probst A.J."/>
            <person name="Thomas B.C."/>
            <person name="Singh A."/>
            <person name="Wilkins M.J."/>
            <person name="Karaoz U."/>
            <person name="Brodie E.L."/>
            <person name="Williams K.H."/>
            <person name="Hubbard S.S."/>
            <person name="Banfield J.F."/>
        </authorList>
    </citation>
    <scope>NUCLEOTIDE SEQUENCE [LARGE SCALE GENOMIC DNA]</scope>
</reference>
<comment type="caution">
    <text evidence="2">The sequence shown here is derived from an EMBL/GenBank/DDBJ whole genome shotgun (WGS) entry which is preliminary data.</text>
</comment>